<name>A0A4Z1NRY3_9PEZI</name>
<feature type="region of interest" description="Disordered" evidence="1">
    <location>
        <begin position="82"/>
        <end position="102"/>
    </location>
</feature>
<gene>
    <name evidence="2" type="ORF">E6O75_ATG09870</name>
</gene>
<dbReference type="Proteomes" id="UP000298493">
    <property type="component" value="Unassembled WGS sequence"/>
</dbReference>
<organism evidence="2 3">
    <name type="scientific">Venturia nashicola</name>
    <dbReference type="NCBI Taxonomy" id="86259"/>
    <lineage>
        <taxon>Eukaryota</taxon>
        <taxon>Fungi</taxon>
        <taxon>Dikarya</taxon>
        <taxon>Ascomycota</taxon>
        <taxon>Pezizomycotina</taxon>
        <taxon>Dothideomycetes</taxon>
        <taxon>Pleosporomycetidae</taxon>
        <taxon>Venturiales</taxon>
        <taxon>Venturiaceae</taxon>
        <taxon>Venturia</taxon>
    </lineage>
</organism>
<sequence>MRTPIALFLVTELHPSDAKLSTASLSGLAKPSEISRPSSTGPTSTGPTSTGPTNTESTKSTSEFLSDKATASFIRRTLCAHHALSGTGGEKGRSPPKSCYRR</sequence>
<keyword evidence="3" id="KW-1185">Reference proteome</keyword>
<proteinExistence type="predicted"/>
<dbReference type="AlphaFoldDB" id="A0A4Z1NRY3"/>
<reference evidence="2 3" key="1">
    <citation type="submission" date="2019-04" db="EMBL/GenBank/DDBJ databases">
        <title>High contiguity whole genome sequence and gene annotation resource for two Venturia nashicola isolates.</title>
        <authorList>
            <person name="Prokchorchik M."/>
            <person name="Won K."/>
            <person name="Lee Y."/>
            <person name="Choi E.D."/>
            <person name="Segonzac C."/>
            <person name="Sohn K.H."/>
        </authorList>
    </citation>
    <scope>NUCLEOTIDE SEQUENCE [LARGE SCALE GENOMIC DNA]</scope>
    <source>
        <strain evidence="2 3">PRI2</strain>
    </source>
</reference>
<accession>A0A4Z1NRY3</accession>
<dbReference type="STRING" id="86259.A0A4Z1NRY3"/>
<feature type="region of interest" description="Disordered" evidence="1">
    <location>
        <begin position="23"/>
        <end position="66"/>
    </location>
</feature>
<evidence type="ECO:0000313" key="3">
    <source>
        <dbReference type="Proteomes" id="UP000298493"/>
    </source>
</evidence>
<dbReference type="EMBL" id="SNSC02000017">
    <property type="protein sequence ID" value="TID17104.1"/>
    <property type="molecule type" value="Genomic_DNA"/>
</dbReference>
<evidence type="ECO:0000313" key="2">
    <source>
        <dbReference type="EMBL" id="TID17104.1"/>
    </source>
</evidence>
<protein>
    <submittedName>
        <fullName evidence="2">Uncharacterized protein</fullName>
    </submittedName>
</protein>
<feature type="compositionally biased region" description="Low complexity" evidence="1">
    <location>
        <begin position="37"/>
        <end position="58"/>
    </location>
</feature>
<comment type="caution">
    <text evidence="2">The sequence shown here is derived from an EMBL/GenBank/DDBJ whole genome shotgun (WGS) entry which is preliminary data.</text>
</comment>
<evidence type="ECO:0000256" key="1">
    <source>
        <dbReference type="SAM" id="MobiDB-lite"/>
    </source>
</evidence>